<reference evidence="1 2" key="1">
    <citation type="submission" date="2016-06" db="EMBL/GenBank/DDBJ databases">
        <title>Complete genome sequence of a deep-branching marine Gamma Proteobacterium Woeseia oceani type strain XK5.</title>
        <authorList>
            <person name="Mu D."/>
            <person name="Du Z."/>
        </authorList>
    </citation>
    <scope>NUCLEOTIDE SEQUENCE [LARGE SCALE GENOMIC DNA]</scope>
    <source>
        <strain evidence="1 2">XK5</strain>
    </source>
</reference>
<dbReference type="KEGG" id="woc:BA177_04850"/>
<dbReference type="STRING" id="1548547.BA177_04850"/>
<accession>A0A193LDN6</accession>
<protein>
    <submittedName>
        <fullName evidence="1">Uncharacterized protein</fullName>
    </submittedName>
</protein>
<evidence type="ECO:0000313" key="2">
    <source>
        <dbReference type="Proteomes" id="UP000092695"/>
    </source>
</evidence>
<dbReference type="AlphaFoldDB" id="A0A193LDN6"/>
<sequence length="67" mass="7193">MNFSWLTVTQSDEKSHPPFSGLLTSHANGAPVRLPLGWPANELQIPSRVSITVTVVQIALIQVSPSA</sequence>
<proteinExistence type="predicted"/>
<organism evidence="1 2">
    <name type="scientific">Woeseia oceani</name>
    <dbReference type="NCBI Taxonomy" id="1548547"/>
    <lineage>
        <taxon>Bacteria</taxon>
        <taxon>Pseudomonadati</taxon>
        <taxon>Pseudomonadota</taxon>
        <taxon>Gammaproteobacteria</taxon>
        <taxon>Woeseiales</taxon>
        <taxon>Woeseiaceae</taxon>
        <taxon>Woeseia</taxon>
    </lineage>
</organism>
<keyword evidence="2" id="KW-1185">Reference proteome</keyword>
<dbReference type="EMBL" id="CP016268">
    <property type="protein sequence ID" value="ANO50622.1"/>
    <property type="molecule type" value="Genomic_DNA"/>
</dbReference>
<dbReference type="Proteomes" id="UP000092695">
    <property type="component" value="Chromosome"/>
</dbReference>
<name>A0A193LDN6_9GAMM</name>
<evidence type="ECO:0000313" key="1">
    <source>
        <dbReference type="EMBL" id="ANO50622.1"/>
    </source>
</evidence>
<gene>
    <name evidence="1" type="ORF">BA177_04850</name>
</gene>